<proteinExistence type="predicted"/>
<accession>A0A6J4VIQ6</accession>
<dbReference type="AlphaFoldDB" id="A0A6J4VIQ6"/>
<feature type="compositionally biased region" description="Low complexity" evidence="1">
    <location>
        <begin position="15"/>
        <end position="30"/>
    </location>
</feature>
<protein>
    <submittedName>
        <fullName evidence="2">Uncharacterized protein</fullName>
    </submittedName>
</protein>
<sequence>MAAGRRASARDARPSRGGRSFVSVPVTGPARGPPRRPDPRPGVGPADRSPDGPGGVARSPGPGPLSGRRRARPPTHRGKTR</sequence>
<gene>
    <name evidence="2" type="ORF">AVDCRST_MAG49-4647</name>
</gene>
<dbReference type="EMBL" id="CADCWG010000326">
    <property type="protein sequence ID" value="CAA9579680.1"/>
    <property type="molecule type" value="Genomic_DNA"/>
</dbReference>
<name>A0A6J4VIQ6_9BACT</name>
<evidence type="ECO:0000256" key="1">
    <source>
        <dbReference type="SAM" id="MobiDB-lite"/>
    </source>
</evidence>
<reference evidence="2" key="1">
    <citation type="submission" date="2020-02" db="EMBL/GenBank/DDBJ databases">
        <authorList>
            <person name="Meier V. D."/>
        </authorList>
    </citation>
    <scope>NUCLEOTIDE SEQUENCE</scope>
    <source>
        <strain evidence="2">AVDCRST_MAG49</strain>
    </source>
</reference>
<feature type="region of interest" description="Disordered" evidence="1">
    <location>
        <begin position="1"/>
        <end position="81"/>
    </location>
</feature>
<organism evidence="2">
    <name type="scientific">uncultured Thermomicrobiales bacterium</name>
    <dbReference type="NCBI Taxonomy" id="1645740"/>
    <lineage>
        <taxon>Bacteria</taxon>
        <taxon>Pseudomonadati</taxon>
        <taxon>Thermomicrobiota</taxon>
        <taxon>Thermomicrobia</taxon>
        <taxon>Thermomicrobiales</taxon>
        <taxon>environmental samples</taxon>
    </lineage>
</organism>
<feature type="compositionally biased region" description="Basic residues" evidence="1">
    <location>
        <begin position="67"/>
        <end position="81"/>
    </location>
</feature>
<evidence type="ECO:0000313" key="2">
    <source>
        <dbReference type="EMBL" id="CAA9579680.1"/>
    </source>
</evidence>